<comment type="caution">
    <text evidence="1">The sequence shown here is derived from an EMBL/GenBank/DDBJ whole genome shotgun (WGS) entry which is preliminary data.</text>
</comment>
<dbReference type="RefSeq" id="WP_253758886.1">
    <property type="nucleotide sequence ID" value="NZ_JAMZDZ010000001.1"/>
</dbReference>
<sequence>MATMTVRVPDELGATLRDEAESVGISVNQAVVTAIDEWLARRADERADDVFRTIAAERADLLHRLGTA</sequence>
<dbReference type="SUPFAM" id="SSF47598">
    <property type="entry name" value="Ribbon-helix-helix"/>
    <property type="match status" value="1"/>
</dbReference>
<accession>A0ABV8LG08</accession>
<dbReference type="Pfam" id="PF05534">
    <property type="entry name" value="HicB"/>
    <property type="match status" value="1"/>
</dbReference>
<gene>
    <name evidence="1" type="ORF">ACFOZ4_00925</name>
</gene>
<evidence type="ECO:0000313" key="2">
    <source>
        <dbReference type="Proteomes" id="UP001595816"/>
    </source>
</evidence>
<organism evidence="1 2">
    <name type="scientific">Hamadaea flava</name>
    <dbReference type="NCBI Taxonomy" id="1742688"/>
    <lineage>
        <taxon>Bacteria</taxon>
        <taxon>Bacillati</taxon>
        <taxon>Actinomycetota</taxon>
        <taxon>Actinomycetes</taxon>
        <taxon>Micromonosporales</taxon>
        <taxon>Micromonosporaceae</taxon>
        <taxon>Hamadaea</taxon>
    </lineage>
</organism>
<dbReference type="Proteomes" id="UP001595816">
    <property type="component" value="Unassembled WGS sequence"/>
</dbReference>
<dbReference type="EMBL" id="JBHSAY010000003">
    <property type="protein sequence ID" value="MFC4129170.1"/>
    <property type="molecule type" value="Genomic_DNA"/>
</dbReference>
<reference evidence="2" key="1">
    <citation type="journal article" date="2019" name="Int. J. Syst. Evol. Microbiol.">
        <title>The Global Catalogue of Microorganisms (GCM) 10K type strain sequencing project: providing services to taxonomists for standard genome sequencing and annotation.</title>
        <authorList>
            <consortium name="The Broad Institute Genomics Platform"/>
            <consortium name="The Broad Institute Genome Sequencing Center for Infectious Disease"/>
            <person name="Wu L."/>
            <person name="Ma J."/>
        </authorList>
    </citation>
    <scope>NUCLEOTIDE SEQUENCE [LARGE SCALE GENOMIC DNA]</scope>
    <source>
        <strain evidence="2">CGMCC 4.7289</strain>
    </source>
</reference>
<name>A0ABV8LG08_9ACTN</name>
<dbReference type="InterPro" id="IPR013321">
    <property type="entry name" value="Arc_rbn_hlx_hlx"/>
</dbReference>
<keyword evidence="2" id="KW-1185">Reference proteome</keyword>
<dbReference type="InterPro" id="IPR010985">
    <property type="entry name" value="Ribbon_hlx_hlx"/>
</dbReference>
<dbReference type="Gene3D" id="1.10.1220.10">
    <property type="entry name" value="Met repressor-like"/>
    <property type="match status" value="1"/>
</dbReference>
<protein>
    <submittedName>
        <fullName evidence="1">Toxin-antitoxin system HicB family antitoxin</fullName>
    </submittedName>
</protein>
<evidence type="ECO:0000313" key="1">
    <source>
        <dbReference type="EMBL" id="MFC4129170.1"/>
    </source>
</evidence>
<proteinExistence type="predicted"/>
<dbReference type="InterPro" id="IPR008651">
    <property type="entry name" value="Uncharacterised_HicB"/>
</dbReference>